<proteinExistence type="predicted"/>
<feature type="chain" id="PRO_5005147034" description="Metalloendopeptidase" evidence="2">
    <location>
        <begin position="17"/>
        <end position="247"/>
    </location>
</feature>
<dbReference type="GO" id="GO:0008270">
    <property type="term" value="F:zinc ion binding"/>
    <property type="evidence" value="ECO:0007669"/>
    <property type="project" value="UniProtKB-UniRule"/>
</dbReference>
<protein>
    <recommendedName>
        <fullName evidence="2">Metalloendopeptidase</fullName>
        <ecNumber evidence="2">3.4.24.-</ecNumber>
    </recommendedName>
</protein>
<keyword evidence="2" id="KW-0732">Signal</keyword>
<keyword evidence="1 2" id="KW-0482">Metalloprotease</keyword>
<comment type="caution">
    <text evidence="1">Lacks conserved residue(s) required for the propagation of feature annotation.</text>
</comment>
<evidence type="ECO:0000259" key="3">
    <source>
        <dbReference type="PROSITE" id="PS51864"/>
    </source>
</evidence>
<feature type="signal peptide" evidence="2">
    <location>
        <begin position="1"/>
        <end position="16"/>
    </location>
</feature>
<feature type="active site" evidence="1">
    <location>
        <position position="144"/>
    </location>
</feature>
<reference evidence="4" key="2">
    <citation type="submission" date="2015-06" db="UniProtKB">
        <authorList>
            <consortium name="EnsemblMetazoa"/>
        </authorList>
    </citation>
    <scope>IDENTIFICATION</scope>
</reference>
<keyword evidence="1 2" id="KW-0862">Zinc</keyword>
<dbReference type="AlphaFoldDB" id="T1GF65"/>
<dbReference type="InterPro" id="IPR006026">
    <property type="entry name" value="Peptidase_Metallo"/>
</dbReference>
<dbReference type="STRING" id="36166.T1GF65"/>
<dbReference type="PANTHER" id="PTHR10127:SF814">
    <property type="entry name" value="MEPRIN A SUBUNIT BETA"/>
    <property type="match status" value="1"/>
</dbReference>
<dbReference type="SUPFAM" id="SSF55486">
    <property type="entry name" value="Metalloproteases ('zincins'), catalytic domain"/>
    <property type="match status" value="1"/>
</dbReference>
<dbReference type="InterPro" id="IPR024079">
    <property type="entry name" value="MetalloPept_cat_dom_sf"/>
</dbReference>
<dbReference type="Pfam" id="PF01400">
    <property type="entry name" value="Astacin"/>
    <property type="match status" value="1"/>
</dbReference>
<name>T1GF65_MEGSC</name>
<dbReference type="PROSITE" id="PS51864">
    <property type="entry name" value="ASTACIN"/>
    <property type="match status" value="1"/>
</dbReference>
<dbReference type="PANTHER" id="PTHR10127">
    <property type="entry name" value="DISCOIDIN, CUB, EGF, LAMININ , AND ZINC METALLOPROTEASE DOMAIN CONTAINING"/>
    <property type="match status" value="1"/>
</dbReference>
<feature type="binding site" evidence="1">
    <location>
        <position position="147"/>
    </location>
    <ligand>
        <name>Zn(2+)</name>
        <dbReference type="ChEBI" id="CHEBI:29105"/>
        <note>catalytic</note>
    </ligand>
</feature>
<comment type="cofactor">
    <cofactor evidence="1 2">
        <name>Zn(2+)</name>
        <dbReference type="ChEBI" id="CHEBI:29105"/>
    </cofactor>
    <text evidence="1 2">Binds 1 zinc ion per subunit.</text>
</comment>
<dbReference type="CDD" id="cd04280">
    <property type="entry name" value="ZnMc_astacin_like"/>
    <property type="match status" value="1"/>
</dbReference>
<dbReference type="OMA" id="IHPLSVC"/>
<dbReference type="Gene3D" id="3.40.390.10">
    <property type="entry name" value="Collagenase (Catalytic Domain)"/>
    <property type="match status" value="1"/>
</dbReference>
<sequence>MKTFLVVALFIAASSAVRLPVLKTKNHDLIEGDMIIPPEVREILRNQDSRNGVTNLWLRWPEATIHYLFDGVSASNQALIVQSLAKVEEATCMRFIQGVNSEGNYVRVTDNEEGCWSYVGYLHKPGQQLNIGYGCEWEGTIIHEFLHAAGFQHQQCSYERDDFVELFLENVEPDMRFNFDKYTEAEVTNFGTRYDYDSIMHYDAYAFSMNGKKVMVPKLLPEGENMGLAEELSPTDIYKIEAMYNCH</sequence>
<feature type="domain" description="Peptidase M12A" evidence="3">
    <location>
        <begin position="51"/>
        <end position="247"/>
    </location>
</feature>
<evidence type="ECO:0000256" key="1">
    <source>
        <dbReference type="PROSITE-ProRule" id="PRU01211"/>
    </source>
</evidence>
<dbReference type="HOGENOM" id="CLU_017286_2_3_1"/>
<dbReference type="EC" id="3.4.24.-" evidence="2"/>
<dbReference type="EnsemblMetazoa" id="MESCA001996-RA">
    <property type="protein sequence ID" value="MESCA001996-PA"/>
    <property type="gene ID" value="MESCA001996"/>
</dbReference>
<dbReference type="InterPro" id="IPR001506">
    <property type="entry name" value="Peptidase_M12A"/>
</dbReference>
<dbReference type="PRINTS" id="PR00480">
    <property type="entry name" value="ASTACIN"/>
</dbReference>
<dbReference type="SMART" id="SM00235">
    <property type="entry name" value="ZnMc"/>
    <property type="match status" value="1"/>
</dbReference>
<dbReference type="Proteomes" id="UP000015102">
    <property type="component" value="Unassembled WGS sequence"/>
</dbReference>
<reference evidence="5" key="1">
    <citation type="submission" date="2013-02" db="EMBL/GenBank/DDBJ databases">
        <authorList>
            <person name="Hughes D."/>
        </authorList>
    </citation>
    <scope>NUCLEOTIDE SEQUENCE</scope>
    <source>
        <strain>Durham</strain>
        <strain evidence="5">NC isolate 2 -- Noor lab</strain>
    </source>
</reference>
<evidence type="ECO:0000313" key="5">
    <source>
        <dbReference type="Proteomes" id="UP000015102"/>
    </source>
</evidence>
<dbReference type="GO" id="GO:0004222">
    <property type="term" value="F:metalloendopeptidase activity"/>
    <property type="evidence" value="ECO:0007669"/>
    <property type="project" value="UniProtKB-UniRule"/>
</dbReference>
<keyword evidence="1 2" id="KW-0378">Hydrolase</keyword>
<organism evidence="4 5">
    <name type="scientific">Megaselia scalaris</name>
    <name type="common">Humpbacked fly</name>
    <name type="synonym">Phora scalaris</name>
    <dbReference type="NCBI Taxonomy" id="36166"/>
    <lineage>
        <taxon>Eukaryota</taxon>
        <taxon>Metazoa</taxon>
        <taxon>Ecdysozoa</taxon>
        <taxon>Arthropoda</taxon>
        <taxon>Hexapoda</taxon>
        <taxon>Insecta</taxon>
        <taxon>Pterygota</taxon>
        <taxon>Neoptera</taxon>
        <taxon>Endopterygota</taxon>
        <taxon>Diptera</taxon>
        <taxon>Brachycera</taxon>
        <taxon>Muscomorpha</taxon>
        <taxon>Platypezoidea</taxon>
        <taxon>Phoridae</taxon>
        <taxon>Megaseliini</taxon>
        <taxon>Megaselia</taxon>
    </lineage>
</organism>
<accession>T1GF65</accession>
<dbReference type="EMBL" id="CAQQ02188080">
    <property type="status" value="NOT_ANNOTATED_CDS"/>
    <property type="molecule type" value="Genomic_DNA"/>
</dbReference>
<feature type="binding site" evidence="1">
    <location>
        <position position="143"/>
    </location>
    <ligand>
        <name>Zn(2+)</name>
        <dbReference type="ChEBI" id="CHEBI:29105"/>
        <note>catalytic</note>
    </ligand>
</feature>
<keyword evidence="1 2" id="KW-0479">Metal-binding</keyword>
<keyword evidence="1 2" id="KW-0645">Protease</keyword>
<dbReference type="GO" id="GO:0006508">
    <property type="term" value="P:proteolysis"/>
    <property type="evidence" value="ECO:0007669"/>
    <property type="project" value="UniProtKB-KW"/>
</dbReference>
<dbReference type="InterPro" id="IPR034035">
    <property type="entry name" value="Astacin-like_dom"/>
</dbReference>
<keyword evidence="5" id="KW-1185">Reference proteome</keyword>
<evidence type="ECO:0000256" key="2">
    <source>
        <dbReference type="RuleBase" id="RU361183"/>
    </source>
</evidence>
<evidence type="ECO:0000313" key="4">
    <source>
        <dbReference type="EnsemblMetazoa" id="MESCA001996-PA"/>
    </source>
</evidence>
<feature type="binding site" evidence="1">
    <location>
        <position position="153"/>
    </location>
    <ligand>
        <name>Zn(2+)</name>
        <dbReference type="ChEBI" id="CHEBI:29105"/>
        <note>catalytic</note>
    </ligand>
</feature>